<evidence type="ECO:0000313" key="5">
    <source>
        <dbReference type="EMBL" id="SVC88230.1"/>
    </source>
</evidence>
<dbReference type="Pfam" id="PF17764">
    <property type="entry name" value="PriA_3primeBD"/>
    <property type="match status" value="1"/>
</dbReference>
<dbReference type="Gene3D" id="3.40.1440.60">
    <property type="entry name" value="PriA, 3(prime) DNA-binding domain"/>
    <property type="match status" value="1"/>
</dbReference>
<keyword evidence="3" id="KW-0238">DNA-binding</keyword>
<dbReference type="GO" id="GO:0005524">
    <property type="term" value="F:ATP binding"/>
    <property type="evidence" value="ECO:0007669"/>
    <property type="project" value="UniProtKB-KW"/>
</dbReference>
<feature type="domain" description="Primosomal protein N' 3' DNA-binding" evidence="4">
    <location>
        <begin position="4"/>
        <end position="99"/>
    </location>
</feature>
<dbReference type="PANTHER" id="PTHR30580:SF0">
    <property type="entry name" value="PRIMOSOMAL PROTEIN N"/>
    <property type="match status" value="1"/>
</dbReference>
<dbReference type="EMBL" id="UINC01116468">
    <property type="protein sequence ID" value="SVC88230.1"/>
    <property type="molecule type" value="Genomic_DNA"/>
</dbReference>
<evidence type="ECO:0000259" key="4">
    <source>
        <dbReference type="Pfam" id="PF17764"/>
    </source>
</evidence>
<organism evidence="5">
    <name type="scientific">marine metagenome</name>
    <dbReference type="NCBI Taxonomy" id="408172"/>
    <lineage>
        <taxon>unclassified sequences</taxon>
        <taxon>metagenomes</taxon>
        <taxon>ecological metagenomes</taxon>
    </lineage>
</organism>
<keyword evidence="1" id="KW-0547">Nucleotide-binding</keyword>
<dbReference type="AlphaFoldDB" id="A0A382QTJ8"/>
<evidence type="ECO:0000256" key="3">
    <source>
        <dbReference type="ARBA" id="ARBA00023125"/>
    </source>
</evidence>
<dbReference type="GO" id="GO:0003677">
    <property type="term" value="F:DNA binding"/>
    <property type="evidence" value="ECO:0007669"/>
    <property type="project" value="UniProtKB-KW"/>
</dbReference>
<evidence type="ECO:0000256" key="1">
    <source>
        <dbReference type="ARBA" id="ARBA00022741"/>
    </source>
</evidence>
<feature type="non-terminal residue" evidence="5">
    <location>
        <position position="141"/>
    </location>
</feature>
<gene>
    <name evidence="5" type="ORF">METZ01_LOCUS341084</name>
</gene>
<dbReference type="GO" id="GO:0006310">
    <property type="term" value="P:DNA recombination"/>
    <property type="evidence" value="ECO:0007669"/>
    <property type="project" value="TreeGrafter"/>
</dbReference>
<dbReference type="GO" id="GO:0043138">
    <property type="term" value="F:3'-5' DNA helicase activity"/>
    <property type="evidence" value="ECO:0007669"/>
    <property type="project" value="TreeGrafter"/>
</dbReference>
<name>A0A382QTJ8_9ZZZZ</name>
<keyword evidence="2" id="KW-0067">ATP-binding</keyword>
<sequence length="141" mass="16181">MFCNVIVTRPFDQIFTYKLKKGQSVKEGTIVCVSFGKKKNQIGMVIELVDSPKPTKDFVIKEIEVVFSDIVFNKKIIKFIRWISDYTLAPIGSVLKLFLINENIISCENIEQKENLFNPQAVKLNQDQRKAANVIKKLLSQ</sequence>
<accession>A0A382QTJ8</accession>
<evidence type="ECO:0000256" key="2">
    <source>
        <dbReference type="ARBA" id="ARBA00022840"/>
    </source>
</evidence>
<protein>
    <recommendedName>
        <fullName evidence="4">Primosomal protein N' 3' DNA-binding domain-containing protein</fullName>
    </recommendedName>
</protein>
<reference evidence="5" key="1">
    <citation type="submission" date="2018-05" db="EMBL/GenBank/DDBJ databases">
        <authorList>
            <person name="Lanie J.A."/>
            <person name="Ng W.-L."/>
            <person name="Kazmierczak K.M."/>
            <person name="Andrzejewski T.M."/>
            <person name="Davidsen T.M."/>
            <person name="Wayne K.J."/>
            <person name="Tettelin H."/>
            <person name="Glass J.I."/>
            <person name="Rusch D."/>
            <person name="Podicherti R."/>
            <person name="Tsui H.-C.T."/>
            <person name="Winkler M.E."/>
        </authorList>
    </citation>
    <scope>NUCLEOTIDE SEQUENCE</scope>
</reference>
<dbReference type="PANTHER" id="PTHR30580">
    <property type="entry name" value="PRIMOSOMAL PROTEIN N"/>
    <property type="match status" value="1"/>
</dbReference>
<dbReference type="InterPro" id="IPR041222">
    <property type="entry name" value="PriA_3primeBD"/>
</dbReference>
<dbReference type="GO" id="GO:0006302">
    <property type="term" value="P:double-strand break repair"/>
    <property type="evidence" value="ECO:0007669"/>
    <property type="project" value="TreeGrafter"/>
</dbReference>
<proteinExistence type="predicted"/>
<dbReference type="GO" id="GO:0006270">
    <property type="term" value="P:DNA replication initiation"/>
    <property type="evidence" value="ECO:0007669"/>
    <property type="project" value="TreeGrafter"/>
</dbReference>
<dbReference type="InterPro" id="IPR042115">
    <property type="entry name" value="PriA_3primeBD_sf"/>
</dbReference>